<comment type="caution">
    <text evidence="3">The sequence shown here is derived from an EMBL/GenBank/DDBJ whole genome shotgun (WGS) entry which is preliminary data.</text>
</comment>
<dbReference type="SUPFAM" id="SSF53474">
    <property type="entry name" value="alpha/beta-Hydrolases"/>
    <property type="match status" value="1"/>
</dbReference>
<evidence type="ECO:0000256" key="1">
    <source>
        <dbReference type="SAM" id="Phobius"/>
    </source>
</evidence>
<dbReference type="PANTHER" id="PTHR12277:SF81">
    <property type="entry name" value="PROTEIN ABHD13"/>
    <property type="match status" value="1"/>
</dbReference>
<dbReference type="InterPro" id="IPR022742">
    <property type="entry name" value="Hydrolase_4"/>
</dbReference>
<keyword evidence="1" id="KW-0812">Transmembrane</keyword>
<dbReference type="RefSeq" id="WP_309939956.1">
    <property type="nucleotide sequence ID" value="NZ_AP025305.1"/>
</dbReference>
<gene>
    <name evidence="3" type="ORF">HNQ88_003173</name>
</gene>
<feature type="domain" description="Serine aminopeptidase S33" evidence="2">
    <location>
        <begin position="92"/>
        <end position="195"/>
    </location>
</feature>
<reference evidence="3" key="1">
    <citation type="submission" date="2023-07" db="EMBL/GenBank/DDBJ databases">
        <title>Genomic Encyclopedia of Type Strains, Phase IV (KMG-IV): sequencing the most valuable type-strain genomes for metagenomic binning, comparative biology and taxonomic classification.</title>
        <authorList>
            <person name="Goeker M."/>
        </authorList>
    </citation>
    <scope>NUCLEOTIDE SEQUENCE</scope>
    <source>
        <strain evidence="3">DSM 26174</strain>
    </source>
</reference>
<dbReference type="AlphaFoldDB" id="A0AAE3XNB1"/>
<dbReference type="Proteomes" id="UP001185092">
    <property type="component" value="Unassembled WGS sequence"/>
</dbReference>
<proteinExistence type="predicted"/>
<dbReference type="EMBL" id="JAVDQD010000004">
    <property type="protein sequence ID" value="MDR6240107.1"/>
    <property type="molecule type" value="Genomic_DNA"/>
</dbReference>
<dbReference type="InterPro" id="IPR029058">
    <property type="entry name" value="AB_hydrolase_fold"/>
</dbReference>
<keyword evidence="1" id="KW-0472">Membrane</keyword>
<dbReference type="PANTHER" id="PTHR12277">
    <property type="entry name" value="ALPHA/BETA HYDROLASE DOMAIN-CONTAINING PROTEIN"/>
    <property type="match status" value="1"/>
</dbReference>
<evidence type="ECO:0000313" key="3">
    <source>
        <dbReference type="EMBL" id="MDR6240107.1"/>
    </source>
</evidence>
<feature type="transmembrane region" description="Helical" evidence="1">
    <location>
        <begin position="7"/>
        <end position="28"/>
    </location>
</feature>
<sequence length="301" mass="33880">MTKAIKITFITIISIISISLISGAIVYFTNPNIQAITDRIIAAIKNDESKLYYFPVKNLDDMSSITYEETVLQIDDKINIYTYKFPSNSLNKKADIFLIHGAGGNISKYLNQIKVLTNAGYEVHTLDWRSFGKSTGIPDYKNVLSDTKKAFELYLNKNDNDSSKTILYGMSLGGQVAIKLASDYKSYIDGLVLDGCVESAQACAIDMAPAGFLKEKAQTNPDNFNQDYVAIRDIAMIKNTPKLIIHSENDKYVPFHRAEKLFASAQHPKLFWKSNSGHIQSLFQQPEESINRINQLYDMID</sequence>
<accession>A0AAE3XNB1</accession>
<organism evidence="3 4">
    <name type="scientific">Aureibacter tunicatorum</name>
    <dbReference type="NCBI Taxonomy" id="866807"/>
    <lineage>
        <taxon>Bacteria</taxon>
        <taxon>Pseudomonadati</taxon>
        <taxon>Bacteroidota</taxon>
        <taxon>Cytophagia</taxon>
        <taxon>Cytophagales</taxon>
        <taxon>Persicobacteraceae</taxon>
        <taxon>Aureibacter</taxon>
    </lineage>
</organism>
<dbReference type="Pfam" id="PF12146">
    <property type="entry name" value="Hydrolase_4"/>
    <property type="match status" value="1"/>
</dbReference>
<dbReference type="Gene3D" id="3.40.50.1820">
    <property type="entry name" value="alpha/beta hydrolase"/>
    <property type="match status" value="1"/>
</dbReference>
<keyword evidence="4" id="KW-1185">Reference proteome</keyword>
<protein>
    <recommendedName>
        <fullName evidence="2">Serine aminopeptidase S33 domain-containing protein</fullName>
    </recommendedName>
</protein>
<keyword evidence="1" id="KW-1133">Transmembrane helix</keyword>
<evidence type="ECO:0000259" key="2">
    <source>
        <dbReference type="Pfam" id="PF12146"/>
    </source>
</evidence>
<evidence type="ECO:0000313" key="4">
    <source>
        <dbReference type="Proteomes" id="UP001185092"/>
    </source>
</evidence>
<name>A0AAE3XNB1_9BACT</name>